<reference evidence="9 10" key="1">
    <citation type="journal article" date="2014" name="Genome Announc.">
        <title>Draft genome sequences of six enterohepatic helicobacter species isolated from humans and one from rhesus macaques.</title>
        <authorList>
            <person name="Shen Z."/>
            <person name="Sheh A."/>
            <person name="Young S.K."/>
            <person name="Abouelliel A."/>
            <person name="Ward D.V."/>
            <person name="Earl A.M."/>
            <person name="Fox J.G."/>
        </authorList>
    </citation>
    <scope>NUCLEOTIDE SEQUENCE [LARGE SCALE GENOMIC DNA]</scope>
    <source>
        <strain evidence="9 10">MIT 99-5501</strain>
    </source>
</reference>
<dbReference type="GO" id="GO:0003723">
    <property type="term" value="F:RNA binding"/>
    <property type="evidence" value="ECO:0007669"/>
    <property type="project" value="UniProtKB-KW"/>
</dbReference>
<accession>V8C6B9</accession>
<comment type="catalytic activity">
    <reaction evidence="1">
        <text>a uridine in RNA = a pseudouridine in RNA</text>
        <dbReference type="Rhea" id="RHEA:48348"/>
        <dbReference type="Rhea" id="RHEA-COMP:12068"/>
        <dbReference type="Rhea" id="RHEA-COMP:12069"/>
        <dbReference type="ChEBI" id="CHEBI:65314"/>
        <dbReference type="ChEBI" id="CHEBI:65315"/>
    </reaction>
</comment>
<dbReference type="InterPro" id="IPR020103">
    <property type="entry name" value="PsdUridine_synth_cat_dom_sf"/>
</dbReference>
<keyword evidence="10" id="KW-1185">Reference proteome</keyword>
<evidence type="ECO:0000256" key="7">
    <source>
        <dbReference type="SAM" id="MobiDB-lite"/>
    </source>
</evidence>
<dbReference type="PROSITE" id="PS50889">
    <property type="entry name" value="S4"/>
    <property type="match status" value="1"/>
</dbReference>
<evidence type="ECO:0000256" key="2">
    <source>
        <dbReference type="ARBA" id="ARBA00010876"/>
    </source>
</evidence>
<keyword evidence="6" id="KW-0694">RNA-binding</keyword>
<comment type="similarity">
    <text evidence="2">Belongs to the pseudouridine synthase RluA family.</text>
</comment>
<dbReference type="InterPro" id="IPR006145">
    <property type="entry name" value="PsdUridine_synth_RsuA/RluA"/>
</dbReference>
<feature type="region of interest" description="Disordered" evidence="7">
    <location>
        <begin position="1"/>
        <end position="36"/>
    </location>
</feature>
<dbReference type="InterPro" id="IPR050188">
    <property type="entry name" value="RluA_PseudoU_synthase"/>
</dbReference>
<evidence type="ECO:0000256" key="3">
    <source>
        <dbReference type="ARBA" id="ARBA00023235"/>
    </source>
</evidence>
<dbReference type="CDD" id="cd02869">
    <property type="entry name" value="PseudoU_synth_RluA_like"/>
    <property type="match status" value="1"/>
</dbReference>
<comment type="caution">
    <text evidence="9">The sequence shown here is derived from an EMBL/GenBank/DDBJ whole genome shotgun (WGS) entry which is preliminary data.</text>
</comment>
<dbReference type="PROSITE" id="PS01129">
    <property type="entry name" value="PSI_RLU"/>
    <property type="match status" value="1"/>
</dbReference>
<feature type="compositionally biased region" description="Basic residues" evidence="7">
    <location>
        <begin position="1"/>
        <end position="22"/>
    </location>
</feature>
<evidence type="ECO:0000256" key="4">
    <source>
        <dbReference type="ARBA" id="ARBA00031870"/>
    </source>
</evidence>
<dbReference type="OrthoDB" id="128480at2"/>
<dbReference type="InterPro" id="IPR006224">
    <property type="entry name" value="PsdUridine_synth_RluA-like_CS"/>
</dbReference>
<keyword evidence="3" id="KW-0413">Isomerase</keyword>
<evidence type="ECO:0000256" key="1">
    <source>
        <dbReference type="ARBA" id="ARBA00000073"/>
    </source>
</evidence>
<dbReference type="PANTHER" id="PTHR21600:SF44">
    <property type="entry name" value="RIBOSOMAL LARGE SUBUNIT PSEUDOURIDINE SYNTHASE D"/>
    <property type="match status" value="1"/>
</dbReference>
<dbReference type="Gene3D" id="3.30.2350.10">
    <property type="entry name" value="Pseudouridine synthase"/>
    <property type="match status" value="1"/>
</dbReference>
<proteinExistence type="inferred from homology"/>
<protein>
    <recommendedName>
        <fullName evidence="4">RNA pseudouridylate synthase</fullName>
    </recommendedName>
    <alternativeName>
        <fullName evidence="5">RNA-uridine isomerase</fullName>
    </alternativeName>
</protein>
<evidence type="ECO:0000259" key="8">
    <source>
        <dbReference type="Pfam" id="PF00849"/>
    </source>
</evidence>
<name>V8C6B9_9HELI</name>
<sequence>MQKSKHTKIKKAQPKKTPKAPKKTQNATTNKIANTNQSTQKAYKLLSESLSISHSKAKSLIDRGLVSADGKKLTLARVPLPKGVRFSIRQVQEVRIIHKDEDIMCVDKPAFMDSYEVERECQDKQGKEWKLLHRLDKETSGCLLLVKENSDFAKKALDEFVKNRVYKLYNALVSGIINDEQEISLPLLIHKGKSAKTIAISQSAAQKAKNAKSATTHIAPRFIQGKKTLLDVRILTGRTHQIRAHLQAIGHPLIGDTLYGGLNASRLMLHASEIRIFEYVFTSKLPSEFDFRS</sequence>
<dbReference type="Proteomes" id="UP000018731">
    <property type="component" value="Unassembled WGS sequence"/>
</dbReference>
<dbReference type="GO" id="GO:0000455">
    <property type="term" value="P:enzyme-directed rRNA pseudouridine synthesis"/>
    <property type="evidence" value="ECO:0007669"/>
    <property type="project" value="TreeGrafter"/>
</dbReference>
<dbReference type="STRING" id="1357400.HMPREF2086_01715"/>
<dbReference type="AlphaFoldDB" id="V8C6B9"/>
<dbReference type="Pfam" id="PF00849">
    <property type="entry name" value="PseudoU_synth_2"/>
    <property type="match status" value="1"/>
</dbReference>
<evidence type="ECO:0000313" key="9">
    <source>
        <dbReference type="EMBL" id="ETD22914.1"/>
    </source>
</evidence>
<evidence type="ECO:0000256" key="6">
    <source>
        <dbReference type="PROSITE-ProRule" id="PRU00182"/>
    </source>
</evidence>
<evidence type="ECO:0000256" key="5">
    <source>
        <dbReference type="ARBA" id="ARBA00033164"/>
    </source>
</evidence>
<dbReference type="EMBL" id="AZJI01000007">
    <property type="protein sequence ID" value="ETD22914.1"/>
    <property type="molecule type" value="Genomic_DNA"/>
</dbReference>
<organism evidence="9 10">
    <name type="scientific">Helicobacter macacae MIT 99-5501</name>
    <dbReference type="NCBI Taxonomy" id="1357400"/>
    <lineage>
        <taxon>Bacteria</taxon>
        <taxon>Pseudomonadati</taxon>
        <taxon>Campylobacterota</taxon>
        <taxon>Epsilonproteobacteria</taxon>
        <taxon>Campylobacterales</taxon>
        <taxon>Helicobacteraceae</taxon>
        <taxon>Helicobacter</taxon>
    </lineage>
</organism>
<dbReference type="HOGENOM" id="CLU_016902_9_0_7"/>
<dbReference type="GO" id="GO:0140098">
    <property type="term" value="F:catalytic activity, acting on RNA"/>
    <property type="evidence" value="ECO:0007669"/>
    <property type="project" value="UniProtKB-ARBA"/>
</dbReference>
<dbReference type="SUPFAM" id="SSF55120">
    <property type="entry name" value="Pseudouridine synthase"/>
    <property type="match status" value="1"/>
</dbReference>
<feature type="domain" description="Pseudouridine synthase RsuA/RluA-like" evidence="8">
    <location>
        <begin position="96"/>
        <end position="248"/>
    </location>
</feature>
<dbReference type="eggNOG" id="COG0564">
    <property type="taxonomic scope" value="Bacteria"/>
</dbReference>
<dbReference type="PANTHER" id="PTHR21600">
    <property type="entry name" value="MITOCHONDRIAL RNA PSEUDOURIDINE SYNTHASE"/>
    <property type="match status" value="1"/>
</dbReference>
<dbReference type="PATRIC" id="fig|1357400.3.peg.2297"/>
<dbReference type="GO" id="GO:0009982">
    <property type="term" value="F:pseudouridine synthase activity"/>
    <property type="evidence" value="ECO:0007669"/>
    <property type="project" value="InterPro"/>
</dbReference>
<dbReference type="RefSeq" id="WP_023928486.1">
    <property type="nucleotide sequence ID" value="NZ_KI669455.1"/>
</dbReference>
<evidence type="ECO:0000313" key="10">
    <source>
        <dbReference type="Proteomes" id="UP000018731"/>
    </source>
</evidence>
<gene>
    <name evidence="9" type="ORF">HMPREF2086_01715</name>
</gene>